<name>A0AC34GI64_9BILA</name>
<evidence type="ECO:0000313" key="1">
    <source>
        <dbReference type="Proteomes" id="UP000887579"/>
    </source>
</evidence>
<dbReference type="WBParaSite" id="ES5_v2.g29390.t1">
    <property type="protein sequence ID" value="ES5_v2.g29390.t1"/>
    <property type="gene ID" value="ES5_v2.g29390"/>
</dbReference>
<reference evidence="2" key="1">
    <citation type="submission" date="2022-11" db="UniProtKB">
        <authorList>
            <consortium name="WormBaseParasite"/>
        </authorList>
    </citation>
    <scope>IDENTIFICATION</scope>
</reference>
<accession>A0AC34GI64</accession>
<proteinExistence type="predicted"/>
<dbReference type="Proteomes" id="UP000887579">
    <property type="component" value="Unplaced"/>
</dbReference>
<protein>
    <submittedName>
        <fullName evidence="2">Uncharacterized protein</fullName>
    </submittedName>
</protein>
<evidence type="ECO:0000313" key="2">
    <source>
        <dbReference type="WBParaSite" id="ES5_v2.g29390.t1"/>
    </source>
</evidence>
<sequence>MDTKFSKCGIREFGGSIHSIFAATHPEMLKRFNFSTENAKKNTMNAATLLVATRKAAKIIEKWKECAIEKDCMAPEGSHRECDIPKLYKNEYANCHRYDQSVLAILLYNCSQNSSDYLESTPLINIERLGSPPP</sequence>
<organism evidence="1 2">
    <name type="scientific">Panagrolaimus sp. ES5</name>
    <dbReference type="NCBI Taxonomy" id="591445"/>
    <lineage>
        <taxon>Eukaryota</taxon>
        <taxon>Metazoa</taxon>
        <taxon>Ecdysozoa</taxon>
        <taxon>Nematoda</taxon>
        <taxon>Chromadorea</taxon>
        <taxon>Rhabditida</taxon>
        <taxon>Tylenchina</taxon>
        <taxon>Panagrolaimomorpha</taxon>
        <taxon>Panagrolaimoidea</taxon>
        <taxon>Panagrolaimidae</taxon>
        <taxon>Panagrolaimus</taxon>
    </lineage>
</organism>